<dbReference type="RefSeq" id="WP_302706949.1">
    <property type="nucleotide sequence ID" value="NZ_JAULSC010000005.1"/>
</dbReference>
<name>A0ABT8TNM7_9ACTN</name>
<dbReference type="InterPro" id="IPR027417">
    <property type="entry name" value="P-loop_NTPase"/>
</dbReference>
<dbReference type="Gene3D" id="3.40.50.300">
    <property type="entry name" value="P-loop containing nucleotide triphosphate hydrolases"/>
    <property type="match status" value="1"/>
</dbReference>
<evidence type="ECO:0000256" key="1">
    <source>
        <dbReference type="SAM" id="MobiDB-lite"/>
    </source>
</evidence>
<reference evidence="2" key="1">
    <citation type="submission" date="2023-06" db="EMBL/GenBank/DDBJ databases">
        <title>Genome sequence of Nocardioides sp. SOB44.</title>
        <authorList>
            <person name="Zhang G."/>
        </authorList>
    </citation>
    <scope>NUCLEOTIDE SEQUENCE</scope>
    <source>
        <strain evidence="2">SOB44</strain>
    </source>
</reference>
<dbReference type="Proteomes" id="UP001168363">
    <property type="component" value="Unassembled WGS sequence"/>
</dbReference>
<evidence type="ECO:0000313" key="2">
    <source>
        <dbReference type="EMBL" id="MDO3395554.1"/>
    </source>
</evidence>
<dbReference type="SUPFAM" id="SSF52540">
    <property type="entry name" value="P-loop containing nucleoside triphosphate hydrolases"/>
    <property type="match status" value="1"/>
</dbReference>
<comment type="caution">
    <text evidence="2">The sequence shown here is derived from an EMBL/GenBank/DDBJ whole genome shotgun (WGS) entry which is preliminary data.</text>
</comment>
<accession>A0ABT8TNM7</accession>
<proteinExistence type="predicted"/>
<sequence length="444" mass="47288">MDPAAVEQVLLAVARDAGQHVLLWRGEDLSGNDVDVVVTPDGGAPVARALREAGLVPAPQEPGRVLWRRLPDLDVVVDVLAAHAWPAQYPPLGDVRRRASRGRAGLLVAAPVDRVLVHAAEAVAGRAWPRTAARVVAALADAGPGAREVLAQAERLDPALGRIARRAWAGSAASQEHLPAREVARAVVRSPRARRALRARLLGEPVTRPAATPVEHPRMVALSGMDGAGKSTASLALLDHFERHDEAALLHWTRVGADLGLLVHVGRLARRLLRRDRSVSTVPDESGETAGPGSGAAAQLSRRRGGPLDGVWVLAVALSSVRAARHAGWLRGSGVHVVCDRWLLDAIVDLRLRYGRHRVAEWLLRRGFPRPDVAVLLRVEPAAAAARKPGDQPLAVLEQMARLYDDLASDAGVLVVDAGRAGSDVVAEVLRTQPTRPESLADPA</sequence>
<protein>
    <recommendedName>
        <fullName evidence="4">Thymidylate kinase</fullName>
    </recommendedName>
</protein>
<keyword evidence="3" id="KW-1185">Reference proteome</keyword>
<evidence type="ECO:0000313" key="3">
    <source>
        <dbReference type="Proteomes" id="UP001168363"/>
    </source>
</evidence>
<organism evidence="2 3">
    <name type="scientific">Nocardioides cremeus</name>
    <dbReference type="NCBI Taxonomy" id="3058044"/>
    <lineage>
        <taxon>Bacteria</taxon>
        <taxon>Bacillati</taxon>
        <taxon>Actinomycetota</taxon>
        <taxon>Actinomycetes</taxon>
        <taxon>Propionibacteriales</taxon>
        <taxon>Nocardioidaceae</taxon>
        <taxon>Nocardioides</taxon>
    </lineage>
</organism>
<evidence type="ECO:0008006" key="4">
    <source>
        <dbReference type="Google" id="ProtNLM"/>
    </source>
</evidence>
<feature type="region of interest" description="Disordered" evidence="1">
    <location>
        <begin position="279"/>
        <end position="302"/>
    </location>
</feature>
<gene>
    <name evidence="2" type="ORF">QWJ41_07500</name>
</gene>
<dbReference type="EMBL" id="JAULSC010000005">
    <property type="protein sequence ID" value="MDO3395554.1"/>
    <property type="molecule type" value="Genomic_DNA"/>
</dbReference>